<dbReference type="GO" id="GO:0000155">
    <property type="term" value="F:phosphorelay sensor kinase activity"/>
    <property type="evidence" value="ECO:0007669"/>
    <property type="project" value="InterPro"/>
</dbReference>
<name>A0A4R1R959_HYDET</name>
<keyword evidence="9 12" id="KW-1133">Transmembrane helix</keyword>
<dbReference type="Gene3D" id="6.10.340.10">
    <property type="match status" value="1"/>
</dbReference>
<dbReference type="GO" id="GO:0005524">
    <property type="term" value="F:ATP binding"/>
    <property type="evidence" value="ECO:0007669"/>
    <property type="project" value="UniProtKB-KW"/>
</dbReference>
<evidence type="ECO:0000256" key="5">
    <source>
        <dbReference type="ARBA" id="ARBA00022692"/>
    </source>
</evidence>
<dbReference type="Gene3D" id="3.30.450.20">
    <property type="entry name" value="PAS domain"/>
    <property type="match status" value="1"/>
</dbReference>
<feature type="domain" description="HAMP" evidence="13">
    <location>
        <begin position="342"/>
        <end position="394"/>
    </location>
</feature>
<dbReference type="InterPro" id="IPR050640">
    <property type="entry name" value="Bact_2-comp_sensor_kinase"/>
</dbReference>
<organism evidence="14 15">
    <name type="scientific">Hydrogenispora ethanolica</name>
    <dbReference type="NCBI Taxonomy" id="1082276"/>
    <lineage>
        <taxon>Bacteria</taxon>
        <taxon>Bacillati</taxon>
        <taxon>Bacillota</taxon>
        <taxon>Hydrogenispora</taxon>
    </lineage>
</organism>
<dbReference type="OrthoDB" id="9809348at2"/>
<keyword evidence="15" id="KW-1185">Reference proteome</keyword>
<dbReference type="SUPFAM" id="SSF55874">
    <property type="entry name" value="ATPase domain of HSP90 chaperone/DNA topoisomerase II/histidine kinase"/>
    <property type="match status" value="1"/>
</dbReference>
<keyword evidence="2" id="KW-1003">Cell membrane</keyword>
<evidence type="ECO:0000256" key="6">
    <source>
        <dbReference type="ARBA" id="ARBA00022741"/>
    </source>
</evidence>
<evidence type="ECO:0000256" key="11">
    <source>
        <dbReference type="ARBA" id="ARBA00023136"/>
    </source>
</evidence>
<evidence type="ECO:0000313" key="14">
    <source>
        <dbReference type="EMBL" id="TCL61922.1"/>
    </source>
</evidence>
<keyword evidence="8" id="KW-0067">ATP-binding</keyword>
<dbReference type="SUPFAM" id="SSF158472">
    <property type="entry name" value="HAMP domain-like"/>
    <property type="match status" value="1"/>
</dbReference>
<evidence type="ECO:0000256" key="7">
    <source>
        <dbReference type="ARBA" id="ARBA00022777"/>
    </source>
</evidence>
<accession>A0A4R1R959</accession>
<keyword evidence="4" id="KW-0808">Transferase</keyword>
<dbReference type="Gene3D" id="3.30.565.10">
    <property type="entry name" value="Histidine kinase-like ATPase, C-terminal domain"/>
    <property type="match status" value="1"/>
</dbReference>
<reference evidence="14 15" key="1">
    <citation type="submission" date="2019-03" db="EMBL/GenBank/DDBJ databases">
        <title>Genomic Encyclopedia of Type Strains, Phase IV (KMG-IV): sequencing the most valuable type-strain genomes for metagenomic binning, comparative biology and taxonomic classification.</title>
        <authorList>
            <person name="Goeker M."/>
        </authorList>
    </citation>
    <scope>NUCLEOTIDE SEQUENCE [LARGE SCALE GENOMIC DNA]</scope>
    <source>
        <strain evidence="14 15">LX-B</strain>
    </source>
</reference>
<proteinExistence type="predicted"/>
<comment type="subcellular location">
    <subcellularLocation>
        <location evidence="1">Cell membrane</location>
        <topology evidence="1">Multi-pass membrane protein</topology>
    </subcellularLocation>
</comment>
<dbReference type="CDD" id="cd06225">
    <property type="entry name" value="HAMP"/>
    <property type="match status" value="1"/>
</dbReference>
<keyword evidence="3" id="KW-0597">Phosphoprotein</keyword>
<dbReference type="AlphaFoldDB" id="A0A4R1R959"/>
<dbReference type="Proteomes" id="UP000295008">
    <property type="component" value="Unassembled WGS sequence"/>
</dbReference>
<dbReference type="PROSITE" id="PS50885">
    <property type="entry name" value="HAMP"/>
    <property type="match status" value="1"/>
</dbReference>
<comment type="caution">
    <text evidence="14">The sequence shown here is derived from an EMBL/GenBank/DDBJ whole genome shotgun (WGS) entry which is preliminary data.</text>
</comment>
<evidence type="ECO:0000256" key="4">
    <source>
        <dbReference type="ARBA" id="ARBA00022679"/>
    </source>
</evidence>
<evidence type="ECO:0000259" key="13">
    <source>
        <dbReference type="PROSITE" id="PS50885"/>
    </source>
</evidence>
<dbReference type="PANTHER" id="PTHR34220">
    <property type="entry name" value="SENSOR HISTIDINE KINASE YPDA"/>
    <property type="match status" value="1"/>
</dbReference>
<keyword evidence="6" id="KW-0547">Nucleotide-binding</keyword>
<dbReference type="InterPro" id="IPR010559">
    <property type="entry name" value="Sig_transdc_His_kin_internal"/>
</dbReference>
<gene>
    <name evidence="14" type="ORF">EDC14_103024</name>
</gene>
<feature type="transmembrane region" description="Helical" evidence="12">
    <location>
        <begin position="321"/>
        <end position="340"/>
    </location>
</feature>
<evidence type="ECO:0000256" key="8">
    <source>
        <dbReference type="ARBA" id="ARBA00022840"/>
    </source>
</evidence>
<keyword evidence="7 14" id="KW-0418">Kinase</keyword>
<evidence type="ECO:0000256" key="10">
    <source>
        <dbReference type="ARBA" id="ARBA00023012"/>
    </source>
</evidence>
<dbReference type="RefSeq" id="WP_132016047.1">
    <property type="nucleotide sequence ID" value="NZ_SLUN01000030.1"/>
</dbReference>
<feature type="transmembrane region" description="Helical" evidence="12">
    <location>
        <begin position="23"/>
        <end position="45"/>
    </location>
</feature>
<keyword evidence="10" id="KW-0902">Two-component regulatory system</keyword>
<dbReference type="InterPro" id="IPR033479">
    <property type="entry name" value="dCache_1"/>
</dbReference>
<protein>
    <submittedName>
        <fullName evidence="14">Two-component system sensor histidine kinase YesM</fullName>
    </submittedName>
</protein>
<dbReference type="SMART" id="SM00387">
    <property type="entry name" value="HATPase_c"/>
    <property type="match status" value="1"/>
</dbReference>
<keyword evidence="5 12" id="KW-0812">Transmembrane</keyword>
<dbReference type="Pfam" id="PF02518">
    <property type="entry name" value="HATPase_c"/>
    <property type="match status" value="1"/>
</dbReference>
<evidence type="ECO:0000313" key="15">
    <source>
        <dbReference type="Proteomes" id="UP000295008"/>
    </source>
</evidence>
<evidence type="ECO:0000256" key="3">
    <source>
        <dbReference type="ARBA" id="ARBA00022553"/>
    </source>
</evidence>
<evidence type="ECO:0000256" key="12">
    <source>
        <dbReference type="SAM" id="Phobius"/>
    </source>
</evidence>
<evidence type="ECO:0000256" key="1">
    <source>
        <dbReference type="ARBA" id="ARBA00004651"/>
    </source>
</evidence>
<dbReference type="Pfam" id="PF06580">
    <property type="entry name" value="His_kinase"/>
    <property type="match status" value="1"/>
</dbReference>
<dbReference type="GO" id="GO:0005886">
    <property type="term" value="C:plasma membrane"/>
    <property type="evidence" value="ECO:0007669"/>
    <property type="project" value="UniProtKB-SubCell"/>
</dbReference>
<dbReference type="InterPro" id="IPR003594">
    <property type="entry name" value="HATPase_dom"/>
</dbReference>
<evidence type="ECO:0000256" key="9">
    <source>
        <dbReference type="ARBA" id="ARBA00022989"/>
    </source>
</evidence>
<dbReference type="EMBL" id="SLUN01000030">
    <property type="protein sequence ID" value="TCL61922.1"/>
    <property type="molecule type" value="Genomic_DNA"/>
</dbReference>
<evidence type="ECO:0000256" key="2">
    <source>
        <dbReference type="ARBA" id="ARBA00022475"/>
    </source>
</evidence>
<dbReference type="InterPro" id="IPR003660">
    <property type="entry name" value="HAMP_dom"/>
</dbReference>
<dbReference type="SMART" id="SM00304">
    <property type="entry name" value="HAMP"/>
    <property type="match status" value="1"/>
</dbReference>
<dbReference type="Pfam" id="PF02743">
    <property type="entry name" value="dCache_1"/>
    <property type="match status" value="1"/>
</dbReference>
<dbReference type="PANTHER" id="PTHR34220:SF11">
    <property type="entry name" value="SENSOR PROTEIN KINASE HPTS"/>
    <property type="match status" value="1"/>
</dbReference>
<dbReference type="Pfam" id="PF00672">
    <property type="entry name" value="HAMP"/>
    <property type="match status" value="1"/>
</dbReference>
<keyword evidence="11 12" id="KW-0472">Membrane</keyword>
<dbReference type="InterPro" id="IPR036890">
    <property type="entry name" value="HATPase_C_sf"/>
</dbReference>
<sequence length="618" mass="70774">MFQVPAWIRRHSFSWKISFTQKLMLIFLFVSLIPVTLVQLFNYYYTVKVMERKVKEYAGSSLTHTIRNLRTELSAYEDLVYQVAYDDSLIELLAQLNDKYDAATWNKLQLKLNILSYSKKWINSLVLITENGDSVISIDRTGQDINNHFWQSLGDLTGTTFYRKSIELYSRNVWEGTKFLGAYGDTLYYSFFLSRRIIDFNTNRPLGVVVLSIGEPLLTGIYADQKEEMRQDLNKTFIVDETGRIISHPVKKLIGGDVRDIFPPPVAKQLLRKEDLIELNSKIFGKGVIVDSAPISKTGWRVVNIIDRDHLFREIRLTKNLILLIQTFAMISLILIAISVSKRLTAAVKKIVQAMLKAENGDLSVRVETDTDDEISLIAKSFNTMIEKIRSLVEEVKRVTQKEKEAEIKKLEMQINPHFLYNTLDSINWMAIEKGELEISESLKQLANILRYSVNGSNQKVTLRQESEWLRDYLALQKCRFSDSFTYRIAIDPELMDCWIHKLLLQPFIENAIIHGLAGKTNGGILEITGKSFGADQMLLTIRDNGKGMNRAKILSVFEKRENGEAGIGITNALSRLELYYGANYRLHVKSPVNGGTIIRIIIPKDWEGRETDANRCG</sequence>